<dbReference type="RefSeq" id="WP_386048996.1">
    <property type="nucleotide sequence ID" value="NZ_JBHUIO010000011.1"/>
</dbReference>
<gene>
    <name evidence="1" type="ORF">ACFSOY_17925</name>
</gene>
<proteinExistence type="predicted"/>
<comment type="caution">
    <text evidence="1">The sequence shown here is derived from an EMBL/GenBank/DDBJ whole genome shotgun (WGS) entry which is preliminary data.</text>
</comment>
<organism evidence="1 2">
    <name type="scientific">Tumebacillus lipolyticus</name>
    <dbReference type="NCBI Taxonomy" id="1280370"/>
    <lineage>
        <taxon>Bacteria</taxon>
        <taxon>Bacillati</taxon>
        <taxon>Bacillota</taxon>
        <taxon>Bacilli</taxon>
        <taxon>Bacillales</taxon>
        <taxon>Alicyclobacillaceae</taxon>
        <taxon>Tumebacillus</taxon>
    </lineage>
</organism>
<dbReference type="Proteomes" id="UP001597343">
    <property type="component" value="Unassembled WGS sequence"/>
</dbReference>
<name>A0ABW5A2X4_9BACL</name>
<evidence type="ECO:0000313" key="1">
    <source>
        <dbReference type="EMBL" id="MFD2171845.1"/>
    </source>
</evidence>
<dbReference type="EMBL" id="JBHUIO010000011">
    <property type="protein sequence ID" value="MFD2171845.1"/>
    <property type="molecule type" value="Genomic_DNA"/>
</dbReference>
<accession>A0ABW5A2X4</accession>
<evidence type="ECO:0000313" key="2">
    <source>
        <dbReference type="Proteomes" id="UP001597343"/>
    </source>
</evidence>
<sequence length="158" mass="17592">MAHFLRVMTKTSEAPALVELTKSLKAAGYDFQTFPDQEDERFSDPNWRQYHLAYDAHKMSLMIDRSVKGDEGGELSEEIAEFQADLAGLAGAGKEAIEALLAETEQIVACMIPDDITEQGWELVESLLETLLEATDGHLQVDGEGFYDKEGQLIFSME</sequence>
<protein>
    <submittedName>
        <fullName evidence="1">Uncharacterized protein</fullName>
    </submittedName>
</protein>
<keyword evidence="2" id="KW-1185">Reference proteome</keyword>
<reference evidence="2" key="1">
    <citation type="journal article" date="2019" name="Int. J. Syst. Evol. Microbiol.">
        <title>The Global Catalogue of Microorganisms (GCM) 10K type strain sequencing project: providing services to taxonomists for standard genome sequencing and annotation.</title>
        <authorList>
            <consortium name="The Broad Institute Genomics Platform"/>
            <consortium name="The Broad Institute Genome Sequencing Center for Infectious Disease"/>
            <person name="Wu L."/>
            <person name="Ma J."/>
        </authorList>
    </citation>
    <scope>NUCLEOTIDE SEQUENCE [LARGE SCALE GENOMIC DNA]</scope>
    <source>
        <strain evidence="2">CGMCC 1.13574</strain>
    </source>
</reference>